<sequence>MSDSKDNQSSGCCVCGTLIDSSSNVAASTTATGSSLLFPSTCVRCRETNKRSCIFASTPIIAAASAHSSSSLCLFSQPSRSPLHTEHSSDNIPNDSSSQATFNLMGELTLKGAMQYYACVEEKQKKVTVTTASRLVTPASDVTQATNYIASLK</sequence>
<proteinExistence type="predicted"/>
<name>A0A6A4GEM5_9AGAR</name>
<evidence type="ECO:0000313" key="2">
    <source>
        <dbReference type="Proteomes" id="UP000799118"/>
    </source>
</evidence>
<dbReference type="AlphaFoldDB" id="A0A6A4GEM5"/>
<keyword evidence="2" id="KW-1185">Reference proteome</keyword>
<protein>
    <submittedName>
        <fullName evidence="1">Uncharacterized protein</fullName>
    </submittedName>
</protein>
<evidence type="ECO:0000313" key="1">
    <source>
        <dbReference type="EMBL" id="KAE9384039.1"/>
    </source>
</evidence>
<dbReference type="EMBL" id="ML770242">
    <property type="protein sequence ID" value="KAE9384039.1"/>
    <property type="molecule type" value="Genomic_DNA"/>
</dbReference>
<accession>A0A6A4GEM5</accession>
<reference evidence="1" key="1">
    <citation type="journal article" date="2019" name="Environ. Microbiol.">
        <title>Fungal ecological strategies reflected in gene transcription - a case study of two litter decomposers.</title>
        <authorList>
            <person name="Barbi F."/>
            <person name="Kohler A."/>
            <person name="Barry K."/>
            <person name="Baskaran P."/>
            <person name="Daum C."/>
            <person name="Fauchery L."/>
            <person name="Ihrmark K."/>
            <person name="Kuo A."/>
            <person name="LaButti K."/>
            <person name="Lipzen A."/>
            <person name="Morin E."/>
            <person name="Grigoriev I.V."/>
            <person name="Henrissat B."/>
            <person name="Lindahl B."/>
            <person name="Martin F."/>
        </authorList>
    </citation>
    <scope>NUCLEOTIDE SEQUENCE</scope>
    <source>
        <strain evidence="1">JB14</strain>
    </source>
</reference>
<organism evidence="1 2">
    <name type="scientific">Gymnopus androsaceus JB14</name>
    <dbReference type="NCBI Taxonomy" id="1447944"/>
    <lineage>
        <taxon>Eukaryota</taxon>
        <taxon>Fungi</taxon>
        <taxon>Dikarya</taxon>
        <taxon>Basidiomycota</taxon>
        <taxon>Agaricomycotina</taxon>
        <taxon>Agaricomycetes</taxon>
        <taxon>Agaricomycetidae</taxon>
        <taxon>Agaricales</taxon>
        <taxon>Marasmiineae</taxon>
        <taxon>Omphalotaceae</taxon>
        <taxon>Gymnopus</taxon>
    </lineage>
</organism>
<dbReference type="Proteomes" id="UP000799118">
    <property type="component" value="Unassembled WGS sequence"/>
</dbReference>
<gene>
    <name evidence="1" type="ORF">BT96DRAFT_1026999</name>
</gene>